<gene>
    <name evidence="2" type="ORF">D358_02779</name>
</gene>
<proteinExistence type="predicted"/>
<keyword evidence="1" id="KW-0472">Membrane</keyword>
<comment type="caution">
    <text evidence="2">The sequence shown here is derived from an EMBL/GenBank/DDBJ whole genome shotgun (WGS) entry which is preliminary data.</text>
</comment>
<accession>A0ABC9TI01</accession>
<dbReference type="Proteomes" id="UP000015750">
    <property type="component" value="Unassembled WGS sequence"/>
</dbReference>
<reference evidence="2 3" key="1">
    <citation type="submission" date="2013-06" db="EMBL/GenBank/DDBJ databases">
        <authorList>
            <person name="Weinstock G."/>
            <person name="Sodergren E."/>
            <person name="Lobos E.A."/>
            <person name="Fulton L."/>
            <person name="Fulton R."/>
            <person name="Courtney L."/>
            <person name="Fronick C."/>
            <person name="O'Laughlin M."/>
            <person name="Godfrey J."/>
            <person name="Wilson R.M."/>
            <person name="Miner T."/>
            <person name="Farmer C."/>
            <person name="Delehaunty K."/>
            <person name="Cordes M."/>
            <person name="Minx P."/>
            <person name="Tomlinson C."/>
            <person name="Chen J."/>
            <person name="Wollam A."/>
            <person name="Pepin K.H."/>
            <person name="Bhonagiri V."/>
            <person name="Zhang X."/>
            <person name="Warren W."/>
            <person name="Mitreva M."/>
            <person name="Mardis E.R."/>
            <person name="Wilson R.K."/>
        </authorList>
    </citation>
    <scope>NUCLEOTIDE SEQUENCE [LARGE SCALE GENOMIC DNA]</scope>
    <source>
        <strain evidence="2 3">RP2S-4</strain>
    </source>
</reference>
<dbReference type="EMBL" id="ATIR01000105">
    <property type="protein sequence ID" value="EPI04813.1"/>
    <property type="molecule type" value="Genomic_DNA"/>
</dbReference>
<keyword evidence="1" id="KW-0812">Transmembrane</keyword>
<evidence type="ECO:0000313" key="3">
    <source>
        <dbReference type="Proteomes" id="UP000015750"/>
    </source>
</evidence>
<dbReference type="AlphaFoldDB" id="A0ABC9TI01"/>
<feature type="transmembrane region" description="Helical" evidence="1">
    <location>
        <begin position="131"/>
        <end position="152"/>
    </location>
</feature>
<dbReference type="RefSeq" id="WP_016627693.1">
    <property type="nucleotide sequence ID" value="NZ_KE351856.1"/>
</dbReference>
<keyword evidence="1" id="KW-1133">Transmembrane helix</keyword>
<evidence type="ECO:0000313" key="2">
    <source>
        <dbReference type="EMBL" id="EPI04813.1"/>
    </source>
</evidence>
<name>A0ABC9TI01_ENTFL</name>
<organism evidence="2 3">
    <name type="scientific">Enterococcus faecalis RP2S-4</name>
    <dbReference type="NCBI Taxonomy" id="1244145"/>
    <lineage>
        <taxon>Bacteria</taxon>
        <taxon>Bacillati</taxon>
        <taxon>Bacillota</taxon>
        <taxon>Bacilli</taxon>
        <taxon>Lactobacillales</taxon>
        <taxon>Enterococcaceae</taxon>
        <taxon>Enterococcus</taxon>
    </lineage>
</organism>
<sequence>MRKIGKIIFVLSVSFIYLLFPIKMTEAETAGALKVNNQVIYQDNTQDKSSETIFVIPDLFLPEKIKLEKATTSKKEQIVTAAKKDVFMNEEDTKENDIEQKINPYLFKNMQTVAAPEIVKSANTQQELSTKFWSCGGIFLGGVVFLLFGIFLGRRFSYHRIQTGK</sequence>
<evidence type="ECO:0008006" key="4">
    <source>
        <dbReference type="Google" id="ProtNLM"/>
    </source>
</evidence>
<evidence type="ECO:0000256" key="1">
    <source>
        <dbReference type="SAM" id="Phobius"/>
    </source>
</evidence>
<protein>
    <recommendedName>
        <fullName evidence="4">ESAT-6 secretion machinery protein EssA</fullName>
    </recommendedName>
</protein>